<evidence type="ECO:0000256" key="13">
    <source>
        <dbReference type="PIRSR" id="PIRSR000988-1"/>
    </source>
</evidence>
<feature type="domain" description="Endonuclease/exonuclease/phosphatase" evidence="17">
    <location>
        <begin position="24"/>
        <end position="284"/>
    </location>
</feature>
<evidence type="ECO:0000256" key="16">
    <source>
        <dbReference type="SAM" id="SignalP"/>
    </source>
</evidence>
<evidence type="ECO:0000256" key="7">
    <source>
        <dbReference type="ARBA" id="ARBA00022824"/>
    </source>
</evidence>
<evidence type="ECO:0000256" key="10">
    <source>
        <dbReference type="ARBA" id="ARBA00041152"/>
    </source>
</evidence>
<organism evidence="18">
    <name type="scientific">Xenopus tropicalis</name>
    <name type="common">Western clawed frog</name>
    <name type="synonym">Silurana tropicalis</name>
    <dbReference type="NCBI Taxonomy" id="8364"/>
    <lineage>
        <taxon>Eukaryota</taxon>
        <taxon>Metazoa</taxon>
        <taxon>Chordata</taxon>
        <taxon>Craniata</taxon>
        <taxon>Vertebrata</taxon>
        <taxon>Euteleostomi</taxon>
        <taxon>Amphibia</taxon>
        <taxon>Batrachia</taxon>
        <taxon>Anura</taxon>
        <taxon>Pipoidea</taxon>
        <taxon>Pipidae</taxon>
        <taxon>Xenopodinae</taxon>
        <taxon>Xenopus</taxon>
        <taxon>Silurana</taxon>
    </lineage>
</organism>
<name>A0A803JLU4_XENTR</name>
<dbReference type="Gene3D" id="3.60.10.10">
    <property type="entry name" value="Endonuclease/exonuclease/phosphatase"/>
    <property type="match status" value="1"/>
</dbReference>
<dbReference type="InterPro" id="IPR033125">
    <property type="entry name" value="DNASE_I_2"/>
</dbReference>
<dbReference type="GeneTree" id="ENSGT00950000182846"/>
<evidence type="ECO:0000313" key="18">
    <source>
        <dbReference type="Ensembl" id="ENSXETP00000108900"/>
    </source>
</evidence>
<dbReference type="RefSeq" id="XP_031746640.1">
    <property type="nucleotide sequence ID" value="XM_031890780.1"/>
</dbReference>
<dbReference type="OrthoDB" id="10061407at2759"/>
<keyword evidence="15" id="KW-0472">Membrane</keyword>
<proteinExistence type="inferred from homology"/>
<evidence type="ECO:0000256" key="4">
    <source>
        <dbReference type="ARBA" id="ARBA00022729"/>
    </source>
</evidence>
<evidence type="ECO:0000259" key="17">
    <source>
        <dbReference type="Pfam" id="PF03372"/>
    </source>
</evidence>
<dbReference type="PANTHER" id="PTHR11371">
    <property type="entry name" value="DEOXYRIBONUCLEASE"/>
    <property type="match status" value="1"/>
</dbReference>
<dbReference type="SMART" id="SM00476">
    <property type="entry name" value="DNaseIc"/>
    <property type="match status" value="1"/>
</dbReference>
<evidence type="ECO:0000256" key="9">
    <source>
        <dbReference type="ARBA" id="ARBA00023180"/>
    </source>
</evidence>
<evidence type="ECO:0000256" key="5">
    <source>
        <dbReference type="ARBA" id="ARBA00022759"/>
    </source>
</evidence>
<evidence type="ECO:0000313" key="21">
    <source>
        <dbReference type="Xenbase" id="XB-GENE-29091671"/>
    </source>
</evidence>
<dbReference type="PROSITE" id="PS00918">
    <property type="entry name" value="DNASE_I_2"/>
    <property type="match status" value="1"/>
</dbReference>
<dbReference type="InterPro" id="IPR005135">
    <property type="entry name" value="Endo/exonuclease/phosphatase"/>
</dbReference>
<comment type="subcellular location">
    <subcellularLocation>
        <location evidence="1">Endoplasmic reticulum</location>
    </subcellularLocation>
</comment>
<evidence type="ECO:0000256" key="12">
    <source>
        <dbReference type="ARBA" id="ARBA00043073"/>
    </source>
</evidence>
<feature type="active site" evidence="13">
    <location>
        <position position="153"/>
    </location>
</feature>
<evidence type="ECO:0000256" key="15">
    <source>
        <dbReference type="SAM" id="Phobius"/>
    </source>
</evidence>
<feature type="disulfide bond" description="Essential for enzymatic activity" evidence="14">
    <location>
        <begin position="206"/>
        <end position="243"/>
    </location>
</feature>
<evidence type="ECO:0000313" key="19">
    <source>
        <dbReference type="Proteomes" id="UP000008143"/>
    </source>
</evidence>
<feature type="transmembrane region" description="Helical" evidence="15">
    <location>
        <begin position="297"/>
        <end position="318"/>
    </location>
</feature>
<evidence type="ECO:0000256" key="1">
    <source>
        <dbReference type="ARBA" id="ARBA00004240"/>
    </source>
</evidence>
<gene>
    <name evidence="18 20 21" type="primary">LOC116406574</name>
</gene>
<keyword evidence="3" id="KW-0540">Nuclease</keyword>
<feature type="active site" evidence="13">
    <location>
        <position position="98"/>
    </location>
</feature>
<evidence type="ECO:0000256" key="6">
    <source>
        <dbReference type="ARBA" id="ARBA00022801"/>
    </source>
</evidence>
<dbReference type="Ensembl" id="ENSXETT00000111266">
    <property type="protein sequence ID" value="ENSXETP00000108900"/>
    <property type="gene ID" value="ENSXETG00000048321"/>
</dbReference>
<evidence type="ECO:0000256" key="3">
    <source>
        <dbReference type="ARBA" id="ARBA00022722"/>
    </source>
</evidence>
<keyword evidence="15" id="KW-1133">Transmembrane helix</keyword>
<sequence length="323" mass="36736">MASWAPIFFLCAILPCICATKICAFNMQHFGEKKVAKDHILELIVKIVQRCEVSLLQEVQDPKGLALSRLLQSLNRAHGKDTFLAVSSPPLGRKSYTEQYVFIYRSDKAQITQQYKYADDDSAAPDVFAREPYIVRFNLFGKGLRDLVLVPMHTVPENASREIDALYDVFLDITGRWDAEVVQEPTRNESILDLNILFLGDFNAACSYLSKKKKRTLRLYRDERFHWLIDDTTDTTVRDSTSCAYDRIVAYGKELMANVQAVGIYNFTKALGLSEIQALEVSDHYPVELDLNGRNPLLPSCTLLVLSFLLPMMSWTWAGTPLY</sequence>
<reference evidence="18" key="1">
    <citation type="journal article" date="2010" name="Science">
        <title>The genome of the Western clawed frog Xenopus tropicalis.</title>
        <authorList>
            <person name="Hellsten U."/>
            <person name="Harland R.M."/>
            <person name="Gilchrist M.J."/>
            <person name="Hendrix D."/>
            <person name="Jurka J."/>
            <person name="Kapitonov V."/>
            <person name="Ovcharenko I."/>
            <person name="Putnam N.H."/>
            <person name="Shu S."/>
            <person name="Taher L."/>
            <person name="Blitz I.L."/>
            <person name="Blumberg B."/>
            <person name="Dichmann D.S."/>
            <person name="Dubchak I."/>
            <person name="Amaya E."/>
            <person name="Detter J.C."/>
            <person name="Fletcher R."/>
            <person name="Gerhard D.S."/>
            <person name="Goodstein D."/>
            <person name="Graves T."/>
            <person name="Grigoriev I.V."/>
            <person name="Grimwood J."/>
            <person name="Kawashima T."/>
            <person name="Lindquist E."/>
            <person name="Lucas S.M."/>
            <person name="Mead P.E."/>
            <person name="Mitros T."/>
            <person name="Ogino H."/>
            <person name="Ohta Y."/>
            <person name="Poliakov A.V."/>
            <person name="Pollet N."/>
            <person name="Robert J."/>
            <person name="Salamov A."/>
            <person name="Sater A.K."/>
            <person name="Schmutz J."/>
            <person name="Terry A."/>
            <person name="Vize P.D."/>
            <person name="Warren W.C."/>
            <person name="Wells D."/>
            <person name="Wills A."/>
            <person name="Wilson R.K."/>
            <person name="Zimmerman L.B."/>
            <person name="Zorn A.M."/>
            <person name="Grainger R."/>
            <person name="Grammer T."/>
            <person name="Khokha M.K."/>
            <person name="Richardson P.M."/>
            <person name="Rokhsar D.S."/>
        </authorList>
    </citation>
    <scope>NUCLEOTIDE SEQUENCE [LARGE SCALE GENOMIC DNA]</scope>
    <source>
        <strain evidence="18">Nigerian</strain>
    </source>
</reference>
<dbReference type="Xenbase" id="XB-GENE-29091671">
    <property type="gene designation" value="LOC116406574"/>
</dbReference>
<dbReference type="InterPro" id="IPR016202">
    <property type="entry name" value="DNase_I"/>
</dbReference>
<keyword evidence="9" id="KW-0325">Glycoprotein</keyword>
<keyword evidence="5" id="KW-0255">Endonuclease</keyword>
<feature type="chain" id="PRO_5044662916" description="Deoxyribonuclease-1-like 1" evidence="16">
    <location>
        <begin position="20"/>
        <end position="323"/>
    </location>
</feature>
<dbReference type="GO" id="GO:0003677">
    <property type="term" value="F:DNA binding"/>
    <property type="evidence" value="ECO:0000318"/>
    <property type="project" value="GO_Central"/>
</dbReference>
<dbReference type="PRINTS" id="PR00130">
    <property type="entry name" value="DNASEI"/>
</dbReference>
<keyword evidence="4 16" id="KW-0732">Signal</keyword>
<keyword evidence="19" id="KW-1185">Reference proteome</keyword>
<dbReference type="GO" id="GO:0005634">
    <property type="term" value="C:nucleus"/>
    <property type="evidence" value="ECO:0000318"/>
    <property type="project" value="GO_Central"/>
</dbReference>
<evidence type="ECO:0000256" key="8">
    <source>
        <dbReference type="ARBA" id="ARBA00023157"/>
    </source>
</evidence>
<dbReference type="Proteomes" id="UP000008143">
    <property type="component" value="Chromosome 8"/>
</dbReference>
<evidence type="ECO:0000313" key="20">
    <source>
        <dbReference type="RefSeq" id="XP_031746640.1"/>
    </source>
</evidence>
<dbReference type="OMA" id="LNFYQYE"/>
<dbReference type="Pfam" id="PF03372">
    <property type="entry name" value="Exo_endo_phos"/>
    <property type="match status" value="1"/>
</dbReference>
<dbReference type="InterPro" id="IPR036691">
    <property type="entry name" value="Endo/exonu/phosph_ase_sf"/>
</dbReference>
<dbReference type="KEGG" id="xtr:116406574"/>
<evidence type="ECO:0000256" key="11">
    <source>
        <dbReference type="ARBA" id="ARBA00042003"/>
    </source>
</evidence>
<keyword evidence="6" id="KW-0378">Hydrolase</keyword>
<keyword evidence="15" id="KW-0812">Transmembrane</keyword>
<comment type="similarity">
    <text evidence="2">Belongs to the DNase I family.</text>
</comment>
<feature type="signal peptide" evidence="16">
    <location>
        <begin position="1"/>
        <end position="19"/>
    </location>
</feature>
<dbReference type="GO" id="GO:0005783">
    <property type="term" value="C:endoplasmic reticulum"/>
    <property type="evidence" value="ECO:0007669"/>
    <property type="project" value="UniProtKB-SubCell"/>
</dbReference>
<reference evidence="18" key="2">
    <citation type="submission" date="2021-03" db="UniProtKB">
        <authorList>
            <consortium name="Ensembl"/>
        </authorList>
    </citation>
    <scope>IDENTIFICATION</scope>
</reference>
<dbReference type="AGR" id="Xenbase:XB-GENE-29091671"/>
<evidence type="ECO:0000256" key="2">
    <source>
        <dbReference type="ARBA" id="ARBA00007359"/>
    </source>
</evidence>
<dbReference type="SUPFAM" id="SSF56219">
    <property type="entry name" value="DNase I-like"/>
    <property type="match status" value="1"/>
</dbReference>
<dbReference type="Reactome" id="R-XTR-6798695">
    <property type="pathway name" value="Neutrophil degranulation"/>
</dbReference>
<dbReference type="PANTHER" id="PTHR11371:SF28">
    <property type="entry name" value="DEOXYRIBONUCLEASE-1-LIKE 1"/>
    <property type="match status" value="1"/>
</dbReference>
<dbReference type="GO" id="GO:0004530">
    <property type="term" value="F:deoxyribonuclease I activity"/>
    <property type="evidence" value="ECO:0000318"/>
    <property type="project" value="GO_Central"/>
</dbReference>
<keyword evidence="7" id="KW-0256">Endoplasmic reticulum</keyword>
<reference evidence="20" key="3">
    <citation type="submission" date="2025-04" db="UniProtKB">
        <authorList>
            <consortium name="RefSeq"/>
        </authorList>
    </citation>
    <scope>IDENTIFICATION</scope>
    <source>
        <strain evidence="20">Nigerian</strain>
        <tissue evidence="20">Liver and blood</tissue>
    </source>
</reference>
<dbReference type="GO" id="GO:0006308">
    <property type="term" value="P:DNA catabolic process"/>
    <property type="evidence" value="ECO:0000318"/>
    <property type="project" value="GO_Central"/>
</dbReference>
<dbReference type="PIRSF" id="PIRSF000988">
    <property type="entry name" value="DNase_I_euk"/>
    <property type="match status" value="1"/>
</dbReference>
<keyword evidence="8 14" id="KW-1015">Disulfide bond</keyword>
<dbReference type="GeneID" id="116406574"/>
<protein>
    <recommendedName>
        <fullName evidence="10">Deoxyribonuclease-1-like 1</fullName>
    </recommendedName>
    <alternativeName>
        <fullName evidence="12">DNase X</fullName>
    </alternativeName>
    <alternativeName>
        <fullName evidence="11">Deoxyribonuclease I-like 1</fullName>
    </alternativeName>
</protein>
<accession>A0A803JLU4</accession>
<dbReference type="AlphaFoldDB" id="A0A803JLU4"/>
<evidence type="ECO:0000256" key="14">
    <source>
        <dbReference type="PIRSR" id="PIRSR000988-2"/>
    </source>
</evidence>
<dbReference type="CDD" id="cd10282">
    <property type="entry name" value="DNase1"/>
    <property type="match status" value="1"/>
</dbReference>